<dbReference type="Proteomes" id="UP001233999">
    <property type="component" value="Unassembled WGS sequence"/>
</dbReference>
<evidence type="ECO:0000313" key="1">
    <source>
        <dbReference type="EMBL" id="KAJ9589729.1"/>
    </source>
</evidence>
<comment type="caution">
    <text evidence="1">The sequence shown here is derived from an EMBL/GenBank/DDBJ whole genome shotgun (WGS) entry which is preliminary data.</text>
</comment>
<dbReference type="AlphaFoldDB" id="A0AAD7ZZH4"/>
<feature type="non-terminal residue" evidence="1">
    <location>
        <position position="1"/>
    </location>
</feature>
<gene>
    <name evidence="1" type="ORF">L9F63_017068</name>
</gene>
<keyword evidence="2" id="KW-1185">Reference proteome</keyword>
<sequence>RIDCQIPQIAINNLKSPTPGRDPTTAQHGDFWLLGFPPGPVRPSLTNLATQGSPRASILMPSLVRTPSQREALSTRTPVLKSSSIPGLQVAGLQEYATTPGRQNASKFIYLCLVRMFHIIVYENIVYHTWHNLELF</sequence>
<accession>A0AAD7ZZH4</accession>
<protein>
    <submittedName>
        <fullName evidence="1">Uncharacterized protein</fullName>
    </submittedName>
</protein>
<feature type="non-terminal residue" evidence="1">
    <location>
        <position position="136"/>
    </location>
</feature>
<dbReference type="EMBL" id="JASPKZ010004914">
    <property type="protein sequence ID" value="KAJ9589729.1"/>
    <property type="molecule type" value="Genomic_DNA"/>
</dbReference>
<evidence type="ECO:0000313" key="2">
    <source>
        <dbReference type="Proteomes" id="UP001233999"/>
    </source>
</evidence>
<reference evidence="1" key="1">
    <citation type="journal article" date="2023" name="IScience">
        <title>Live-bearing cockroach genome reveals convergent evolutionary mechanisms linked to viviparity in insects and beyond.</title>
        <authorList>
            <person name="Fouks B."/>
            <person name="Harrison M.C."/>
            <person name="Mikhailova A.A."/>
            <person name="Marchal E."/>
            <person name="English S."/>
            <person name="Carruthers M."/>
            <person name="Jennings E.C."/>
            <person name="Chiamaka E.L."/>
            <person name="Frigard R.A."/>
            <person name="Pippel M."/>
            <person name="Attardo G.M."/>
            <person name="Benoit J.B."/>
            <person name="Bornberg-Bauer E."/>
            <person name="Tobe S.S."/>
        </authorList>
    </citation>
    <scope>NUCLEOTIDE SEQUENCE</scope>
    <source>
        <strain evidence="1">Stay&amp;Tobe</strain>
    </source>
</reference>
<organism evidence="1 2">
    <name type="scientific">Diploptera punctata</name>
    <name type="common">Pacific beetle cockroach</name>
    <dbReference type="NCBI Taxonomy" id="6984"/>
    <lineage>
        <taxon>Eukaryota</taxon>
        <taxon>Metazoa</taxon>
        <taxon>Ecdysozoa</taxon>
        <taxon>Arthropoda</taxon>
        <taxon>Hexapoda</taxon>
        <taxon>Insecta</taxon>
        <taxon>Pterygota</taxon>
        <taxon>Neoptera</taxon>
        <taxon>Polyneoptera</taxon>
        <taxon>Dictyoptera</taxon>
        <taxon>Blattodea</taxon>
        <taxon>Blaberoidea</taxon>
        <taxon>Blaberidae</taxon>
        <taxon>Diplopterinae</taxon>
        <taxon>Diploptera</taxon>
    </lineage>
</organism>
<name>A0AAD7ZZH4_DIPPU</name>
<reference evidence="1" key="2">
    <citation type="submission" date="2023-05" db="EMBL/GenBank/DDBJ databases">
        <authorList>
            <person name="Fouks B."/>
        </authorList>
    </citation>
    <scope>NUCLEOTIDE SEQUENCE</scope>
    <source>
        <strain evidence="1">Stay&amp;Tobe</strain>
        <tissue evidence="1">Testes</tissue>
    </source>
</reference>
<proteinExistence type="predicted"/>